<feature type="compositionally biased region" description="Basic and acidic residues" evidence="1">
    <location>
        <begin position="1"/>
        <end position="10"/>
    </location>
</feature>
<feature type="compositionally biased region" description="Basic and acidic residues" evidence="1">
    <location>
        <begin position="18"/>
        <end position="34"/>
    </location>
</feature>
<dbReference type="OrthoDB" id="4810212at2759"/>
<dbReference type="HOGENOM" id="CLU_055146_0_0_1"/>
<comment type="caution">
    <text evidence="2">The sequence shown here is derived from an EMBL/GenBank/DDBJ whole genome shotgun (WGS) entry which is preliminary data.</text>
</comment>
<evidence type="ECO:0000313" key="2">
    <source>
        <dbReference type="EMBL" id="EQB49558.1"/>
    </source>
</evidence>
<accession>T0K935</accession>
<reference evidence="3" key="1">
    <citation type="journal article" date="2013" name="Mol. Plant Microbe Interact.">
        <title>Global aspects of pacC regulation of pathogenicity genes in Colletotrichum gloeosporioides as revealed by transcriptome analysis.</title>
        <authorList>
            <person name="Alkan N."/>
            <person name="Meng X."/>
            <person name="Friedlander G."/>
            <person name="Reuveni E."/>
            <person name="Sukno S."/>
            <person name="Sherman A."/>
            <person name="Thon M."/>
            <person name="Fluhr R."/>
            <person name="Prusky D."/>
        </authorList>
    </citation>
    <scope>NUCLEOTIDE SEQUENCE [LARGE SCALE GENOMIC DNA]</scope>
    <source>
        <strain evidence="3">Cg-14</strain>
    </source>
</reference>
<gene>
    <name evidence="2" type="ORF">CGLO_11108</name>
</gene>
<dbReference type="AlphaFoldDB" id="T0K935"/>
<dbReference type="EMBL" id="AMYD01002296">
    <property type="protein sequence ID" value="EQB49558.1"/>
    <property type="molecule type" value="Genomic_DNA"/>
</dbReference>
<proteinExistence type="predicted"/>
<feature type="region of interest" description="Disordered" evidence="1">
    <location>
        <begin position="393"/>
        <end position="414"/>
    </location>
</feature>
<feature type="region of interest" description="Disordered" evidence="1">
    <location>
        <begin position="1"/>
        <end position="55"/>
    </location>
</feature>
<protein>
    <submittedName>
        <fullName evidence="2">Uncharacterized protein</fullName>
    </submittedName>
</protein>
<evidence type="ECO:0000256" key="1">
    <source>
        <dbReference type="SAM" id="MobiDB-lite"/>
    </source>
</evidence>
<feature type="compositionally biased region" description="Low complexity" evidence="1">
    <location>
        <begin position="35"/>
        <end position="44"/>
    </location>
</feature>
<name>T0K935_COLGC</name>
<feature type="region of interest" description="Disordered" evidence="1">
    <location>
        <begin position="179"/>
        <end position="230"/>
    </location>
</feature>
<sequence length="414" mass="46167">MAGNNKRPEEAASIQPMDIDHELREDTPASEGRRSSTVRPSSSPDQAPLPASPAASNVRPARVFVNIQPAPPANNINVHLIAGDQQDRLLPMYANVNQVDMRPRLQAVEAPWYPFHPRLTSEPSNYRTQGTVAERNRILPELHSVWHGMQRFGYAWSIIEDPVERQYLLDHATSLPPPLSEIKGAMDDNGQRQRPPAPARQDPSYYSAPPPVEYPDLNRRNEVSRHGGGIYGQVNQDLAYYQPTPATVYPTHDRSQQVYKYGGGSGGQTNHNQMFSQATAAAAYNYQNHHDRPQEVSNHGEGSNYQIYQDRDHYQAHPAATYPITNDRGHEVPRYGGESDQVDQGFYQAPPAAADPNFDLRQQVPNPGEGSIGRNAVAYAQDVNRDQGCFSAADVPLQHVQPRRSSAGPQRWHQ</sequence>
<evidence type="ECO:0000313" key="3">
    <source>
        <dbReference type="Proteomes" id="UP000015530"/>
    </source>
</evidence>
<organism evidence="2 3">
    <name type="scientific">Colletotrichum gloeosporioides (strain Cg-14)</name>
    <name type="common">Anthracnose fungus</name>
    <name type="synonym">Glomerella cingulata</name>
    <dbReference type="NCBI Taxonomy" id="1237896"/>
    <lineage>
        <taxon>Eukaryota</taxon>
        <taxon>Fungi</taxon>
        <taxon>Dikarya</taxon>
        <taxon>Ascomycota</taxon>
        <taxon>Pezizomycotina</taxon>
        <taxon>Sordariomycetes</taxon>
        <taxon>Hypocreomycetidae</taxon>
        <taxon>Glomerellales</taxon>
        <taxon>Glomerellaceae</taxon>
        <taxon>Colletotrichum</taxon>
        <taxon>Colletotrichum gloeosporioides species complex</taxon>
    </lineage>
</organism>
<feature type="compositionally biased region" description="Basic and acidic residues" evidence="1">
    <location>
        <begin position="216"/>
        <end position="225"/>
    </location>
</feature>
<dbReference type="Proteomes" id="UP000015530">
    <property type="component" value="Unassembled WGS sequence"/>
</dbReference>